<name>A0A4Q7ZB22_9GAMM</name>
<comment type="caution">
    <text evidence="1">The sequence shown here is derived from an EMBL/GenBank/DDBJ whole genome shotgun (WGS) entry which is preliminary data.</text>
</comment>
<reference evidence="1 2" key="1">
    <citation type="submission" date="2019-02" db="EMBL/GenBank/DDBJ databases">
        <title>Genomic Encyclopedia of Type Strains, Phase IV (KMG-IV): sequencing the most valuable type-strain genomes for metagenomic binning, comparative biology and taxonomic classification.</title>
        <authorList>
            <person name="Goeker M."/>
        </authorList>
    </citation>
    <scope>NUCLEOTIDE SEQUENCE [LARGE SCALE GENOMIC DNA]</scope>
    <source>
        <strain evidence="1 2">DSM 105135</strain>
    </source>
</reference>
<accession>A0A4Q7ZB22</accession>
<organism evidence="1 2">
    <name type="scientific">Fluviicoccus keumensis</name>
    <dbReference type="NCBI Taxonomy" id="1435465"/>
    <lineage>
        <taxon>Bacteria</taxon>
        <taxon>Pseudomonadati</taxon>
        <taxon>Pseudomonadota</taxon>
        <taxon>Gammaproteobacteria</taxon>
        <taxon>Moraxellales</taxon>
        <taxon>Moraxellaceae</taxon>
        <taxon>Fluviicoccus</taxon>
    </lineage>
</organism>
<protein>
    <recommendedName>
        <fullName evidence="3">SnoaL-like protein</fullName>
    </recommendedName>
</protein>
<proteinExistence type="predicted"/>
<sequence length="116" mass="13417">MNFQTLSDAEILAIANPIMDNLMDASTRIDHEAHVRDFTDRAKAIVTPEHLDHVCRKYQAEKGFFATREPVAVFRRPDSAAIVWRQTFTKAPGDFVAEMVLVYRYGRYRVDHVMVF</sequence>
<dbReference type="OrthoDB" id="5734488at2"/>
<dbReference type="AlphaFoldDB" id="A0A4Q7ZB22"/>
<keyword evidence="2" id="KW-1185">Reference proteome</keyword>
<dbReference type="EMBL" id="SHKX01000011">
    <property type="protein sequence ID" value="RZU47115.1"/>
    <property type="molecule type" value="Genomic_DNA"/>
</dbReference>
<evidence type="ECO:0000313" key="1">
    <source>
        <dbReference type="EMBL" id="RZU47115.1"/>
    </source>
</evidence>
<dbReference type="Proteomes" id="UP000292423">
    <property type="component" value="Unassembled WGS sequence"/>
</dbReference>
<evidence type="ECO:0000313" key="2">
    <source>
        <dbReference type="Proteomes" id="UP000292423"/>
    </source>
</evidence>
<gene>
    <name evidence="1" type="ORF">EV700_1506</name>
</gene>
<evidence type="ECO:0008006" key="3">
    <source>
        <dbReference type="Google" id="ProtNLM"/>
    </source>
</evidence>
<dbReference type="RefSeq" id="WP_130412331.1">
    <property type="nucleotide sequence ID" value="NZ_SHKX01000011.1"/>
</dbReference>